<dbReference type="InterPro" id="IPR006674">
    <property type="entry name" value="HD_domain"/>
</dbReference>
<comment type="caution">
    <text evidence="2">The sequence shown here is derived from an EMBL/GenBank/DDBJ whole genome shotgun (WGS) entry which is preliminary data.</text>
</comment>
<evidence type="ECO:0000313" key="3">
    <source>
        <dbReference type="Proteomes" id="UP001403385"/>
    </source>
</evidence>
<evidence type="ECO:0000259" key="1">
    <source>
        <dbReference type="PROSITE" id="PS51831"/>
    </source>
</evidence>
<dbReference type="InterPro" id="IPR003607">
    <property type="entry name" value="HD/PDEase_dom"/>
</dbReference>
<accession>A0AAW9RXZ5</accession>
<feature type="domain" description="HD" evidence="1">
    <location>
        <begin position="54"/>
        <end position="166"/>
    </location>
</feature>
<organism evidence="2 3">
    <name type="scientific">Rapidithrix thailandica</name>
    <dbReference type="NCBI Taxonomy" id="413964"/>
    <lineage>
        <taxon>Bacteria</taxon>
        <taxon>Pseudomonadati</taxon>
        <taxon>Bacteroidota</taxon>
        <taxon>Cytophagia</taxon>
        <taxon>Cytophagales</taxon>
        <taxon>Flammeovirgaceae</taxon>
        <taxon>Rapidithrix</taxon>
    </lineage>
</organism>
<dbReference type="SUPFAM" id="SSF109604">
    <property type="entry name" value="HD-domain/PDEase-like"/>
    <property type="match status" value="1"/>
</dbReference>
<dbReference type="PANTHER" id="PTHR11373:SF4">
    <property type="entry name" value="DEOXYNUCLEOSIDE TRIPHOSPHATE TRIPHOSPHOHYDROLASE SAMHD1"/>
    <property type="match status" value="1"/>
</dbReference>
<dbReference type="CDD" id="cd00077">
    <property type="entry name" value="HDc"/>
    <property type="match status" value="1"/>
</dbReference>
<dbReference type="AlphaFoldDB" id="A0AAW9RXZ5"/>
<dbReference type="EMBL" id="JBDKWZ010000010">
    <property type="protein sequence ID" value="MEN7549764.1"/>
    <property type="molecule type" value="Genomic_DNA"/>
</dbReference>
<dbReference type="GO" id="GO:0008832">
    <property type="term" value="F:dGTPase activity"/>
    <property type="evidence" value="ECO:0007669"/>
    <property type="project" value="TreeGrafter"/>
</dbReference>
<name>A0AAW9RXZ5_9BACT</name>
<protein>
    <submittedName>
        <fullName evidence="2">HD domain-containing protein</fullName>
    </submittedName>
</protein>
<dbReference type="Pfam" id="PF01966">
    <property type="entry name" value="HD"/>
    <property type="match status" value="1"/>
</dbReference>
<dbReference type="Gene3D" id="1.10.3210.10">
    <property type="entry name" value="Hypothetical protein af1432"/>
    <property type="match status" value="1"/>
</dbReference>
<keyword evidence="3" id="KW-1185">Reference proteome</keyword>
<dbReference type="InterPro" id="IPR045509">
    <property type="entry name" value="HD_assoc_2"/>
</dbReference>
<dbReference type="GO" id="GO:0006203">
    <property type="term" value="P:dGTP catabolic process"/>
    <property type="evidence" value="ECO:0007669"/>
    <property type="project" value="TreeGrafter"/>
</dbReference>
<dbReference type="Proteomes" id="UP001403385">
    <property type="component" value="Unassembled WGS sequence"/>
</dbReference>
<proteinExistence type="predicted"/>
<dbReference type="SMART" id="SM00471">
    <property type="entry name" value="HDc"/>
    <property type="match status" value="1"/>
</dbReference>
<dbReference type="InterPro" id="IPR050135">
    <property type="entry name" value="dGTPase-like"/>
</dbReference>
<dbReference type="RefSeq" id="WP_346822542.1">
    <property type="nucleotide sequence ID" value="NZ_JBDKWZ010000010.1"/>
</dbReference>
<dbReference type="PROSITE" id="PS51831">
    <property type="entry name" value="HD"/>
    <property type="match status" value="1"/>
</dbReference>
<gene>
    <name evidence="2" type="ORF">AAG747_17705</name>
</gene>
<evidence type="ECO:0000313" key="2">
    <source>
        <dbReference type="EMBL" id="MEN7549764.1"/>
    </source>
</evidence>
<reference evidence="2 3" key="1">
    <citation type="submission" date="2024-04" db="EMBL/GenBank/DDBJ databases">
        <title>Novel genus in family Flammeovirgaceae.</title>
        <authorList>
            <person name="Nguyen T.H."/>
            <person name="Vuong T.Q."/>
            <person name="Le H."/>
            <person name="Kim S.-G."/>
        </authorList>
    </citation>
    <scope>NUCLEOTIDE SEQUENCE [LARGE SCALE GENOMIC DNA]</scope>
    <source>
        <strain evidence="2 3">JCM 23209</strain>
    </source>
</reference>
<sequence>MHRKKIINDPIYGFISIKTDLISQIVQHPYFQRLRRIKQLGLTDFVYPGALHTRFHHALGAMHLMSIALDALKNKGHKISKKEHEAAMAAILLHDIGHGPFSHALENTILTGAHHEHLSLLFMEKLNREFDGQLELAIQMFCNRYERAFFHQLISSQLDMDRLDYLQRDCFFTGVVEGKVAADRLIRMLNIHEDQIVVEEKGIYSIENFLTARRLMYWQVYLHKTTVSTEQMLIKIIQRARKLLQSGQEVFASPSLKTFLEKDIRIEDFHQNPMYIDAFSRLDDFDIWAGIKLWASHPDSLLRLLSNMLLDRKLFRVLLSNTPHPTEAISSTIRKIQTYFQIDKEAAHFLCGHGKITNAAYVANNQNIMIQTKKGELLDASQASDLPNIEALSKIVKKYYLCFPKVVSL</sequence>
<dbReference type="Pfam" id="PF19276">
    <property type="entry name" value="HD_assoc_2"/>
    <property type="match status" value="1"/>
</dbReference>
<dbReference type="PANTHER" id="PTHR11373">
    <property type="entry name" value="DEOXYNUCLEOSIDE TRIPHOSPHATE TRIPHOSPHOHYDROLASE"/>
    <property type="match status" value="1"/>
</dbReference>